<keyword evidence="13" id="KW-1185">Reference proteome</keyword>
<dbReference type="PROSITE" id="PS00107">
    <property type="entry name" value="PROTEIN_KINASE_ATP"/>
    <property type="match status" value="1"/>
</dbReference>
<reference evidence="12" key="2">
    <citation type="submission" date="2021-03" db="UniProtKB">
        <authorList>
            <consortium name="EnsemblPlants"/>
        </authorList>
    </citation>
    <scope>IDENTIFICATION</scope>
</reference>
<evidence type="ECO:0000256" key="2">
    <source>
        <dbReference type="ARBA" id="ARBA00022527"/>
    </source>
</evidence>
<keyword evidence="2 10" id="KW-0723">Serine/threonine-protein kinase</keyword>
<evidence type="ECO:0000256" key="9">
    <source>
        <dbReference type="PROSITE-ProRule" id="PRU10141"/>
    </source>
</evidence>
<accession>A0A803MM00</accession>
<dbReference type="EnsemblPlants" id="AUR62031962-RA">
    <property type="protein sequence ID" value="AUR62031962-RA:cds"/>
    <property type="gene ID" value="AUR62031962"/>
</dbReference>
<keyword evidence="6 9" id="KW-0067">ATP-binding</keyword>
<proteinExistence type="inferred from homology"/>
<evidence type="ECO:0000256" key="4">
    <source>
        <dbReference type="ARBA" id="ARBA00022741"/>
    </source>
</evidence>
<dbReference type="GO" id="GO:0005524">
    <property type="term" value="F:ATP binding"/>
    <property type="evidence" value="ECO:0007669"/>
    <property type="project" value="UniProtKB-UniRule"/>
</dbReference>
<dbReference type="FunFam" id="1.10.510.10:FF:001023">
    <property type="entry name" value="Os07g0541700 protein"/>
    <property type="match status" value="1"/>
</dbReference>
<protein>
    <recommendedName>
        <fullName evidence="1">non-specific serine/threonine protein kinase</fullName>
        <ecNumber evidence="1">2.7.11.1</ecNumber>
    </recommendedName>
</protein>
<evidence type="ECO:0000256" key="8">
    <source>
        <dbReference type="ARBA" id="ARBA00048679"/>
    </source>
</evidence>
<sequence>MTNNFQTIIGKGGSGVVYQGYLQDGTPVAVKMLSPSSTVSLKLFHTECELLTRFHHRNLVSLIGCCEEGTTMALIYEYLANGNLQQYLLDVEKNVKVLSWKKRLQIARDAAQELEYMHNGCKPPIVHRDMKTSNILLDENLNAKISDFGICKTFSIESTDSGLVTKVIGTYGYVDPEYYSTRRLNSKSDVFSFGVVLLELITGHSSTIKDEGQFSTNSARKALEIAMMCVSSTAIQRPSMNQVLVDLNECLAIEMSSQEKQEMDNHEYSYPTIDFNHDMAIADTSIEMGPMAR</sequence>
<evidence type="ECO:0000256" key="5">
    <source>
        <dbReference type="ARBA" id="ARBA00022777"/>
    </source>
</evidence>
<evidence type="ECO:0000256" key="1">
    <source>
        <dbReference type="ARBA" id="ARBA00012513"/>
    </source>
</evidence>
<organism evidence="12 13">
    <name type="scientific">Chenopodium quinoa</name>
    <name type="common">Quinoa</name>
    <dbReference type="NCBI Taxonomy" id="63459"/>
    <lineage>
        <taxon>Eukaryota</taxon>
        <taxon>Viridiplantae</taxon>
        <taxon>Streptophyta</taxon>
        <taxon>Embryophyta</taxon>
        <taxon>Tracheophyta</taxon>
        <taxon>Spermatophyta</taxon>
        <taxon>Magnoliopsida</taxon>
        <taxon>eudicotyledons</taxon>
        <taxon>Gunneridae</taxon>
        <taxon>Pentapetalae</taxon>
        <taxon>Caryophyllales</taxon>
        <taxon>Chenopodiaceae</taxon>
        <taxon>Chenopodioideae</taxon>
        <taxon>Atripliceae</taxon>
        <taxon>Chenopodium</taxon>
    </lineage>
</organism>
<name>A0A803MM00_CHEQI</name>
<keyword evidence="4 9" id="KW-0547">Nucleotide-binding</keyword>
<dbReference type="PROSITE" id="PS50011">
    <property type="entry name" value="PROTEIN_KINASE_DOM"/>
    <property type="match status" value="1"/>
</dbReference>
<dbReference type="GO" id="GO:0004674">
    <property type="term" value="F:protein serine/threonine kinase activity"/>
    <property type="evidence" value="ECO:0007669"/>
    <property type="project" value="UniProtKB-KW"/>
</dbReference>
<reference evidence="12" key="1">
    <citation type="journal article" date="2017" name="Nature">
        <title>The genome of Chenopodium quinoa.</title>
        <authorList>
            <person name="Jarvis D.E."/>
            <person name="Ho Y.S."/>
            <person name="Lightfoot D.J."/>
            <person name="Schmoeckel S.M."/>
            <person name="Li B."/>
            <person name="Borm T.J.A."/>
            <person name="Ohyanagi H."/>
            <person name="Mineta K."/>
            <person name="Michell C.T."/>
            <person name="Saber N."/>
            <person name="Kharbatia N.M."/>
            <person name="Rupper R.R."/>
            <person name="Sharp A.R."/>
            <person name="Dally N."/>
            <person name="Boughton B.A."/>
            <person name="Woo Y.H."/>
            <person name="Gao G."/>
            <person name="Schijlen E.G.W.M."/>
            <person name="Guo X."/>
            <person name="Momin A.A."/>
            <person name="Negrao S."/>
            <person name="Al-Babili S."/>
            <person name="Gehring C."/>
            <person name="Roessner U."/>
            <person name="Jung C."/>
            <person name="Murphy K."/>
            <person name="Arold S.T."/>
            <person name="Gojobori T."/>
            <person name="van der Linden C.G."/>
            <person name="van Loo E.N."/>
            <person name="Jellen E.N."/>
            <person name="Maughan P.J."/>
            <person name="Tester M."/>
        </authorList>
    </citation>
    <scope>NUCLEOTIDE SEQUENCE [LARGE SCALE GENOMIC DNA]</scope>
    <source>
        <strain evidence="12">cv. PI 614886</strain>
    </source>
</reference>
<dbReference type="Gramene" id="AUR62031962-RA">
    <property type="protein sequence ID" value="AUR62031962-RA:cds"/>
    <property type="gene ID" value="AUR62031962"/>
</dbReference>
<dbReference type="OMA" id="EMTINFD"/>
<dbReference type="SMART" id="SM00220">
    <property type="entry name" value="S_TKc"/>
    <property type="match status" value="1"/>
</dbReference>
<dbReference type="EC" id="2.7.11.1" evidence="1"/>
<keyword evidence="5" id="KW-0418">Kinase</keyword>
<dbReference type="InterPro" id="IPR011009">
    <property type="entry name" value="Kinase-like_dom_sf"/>
</dbReference>
<feature type="domain" description="Protein kinase" evidence="11">
    <location>
        <begin position="3"/>
        <end position="251"/>
    </location>
</feature>
<dbReference type="SUPFAM" id="SSF56112">
    <property type="entry name" value="Protein kinase-like (PK-like)"/>
    <property type="match status" value="1"/>
</dbReference>
<evidence type="ECO:0000313" key="12">
    <source>
        <dbReference type="EnsemblPlants" id="AUR62031962-RA:cds"/>
    </source>
</evidence>
<evidence type="ECO:0000256" key="10">
    <source>
        <dbReference type="RuleBase" id="RU000304"/>
    </source>
</evidence>
<feature type="binding site" evidence="9">
    <location>
        <position position="31"/>
    </location>
    <ligand>
        <name>ATP</name>
        <dbReference type="ChEBI" id="CHEBI:30616"/>
    </ligand>
</feature>
<dbReference type="Gene3D" id="1.10.510.10">
    <property type="entry name" value="Transferase(Phosphotransferase) domain 1"/>
    <property type="match status" value="1"/>
</dbReference>
<keyword evidence="3" id="KW-0808">Transferase</keyword>
<comment type="catalytic activity">
    <reaction evidence="8">
        <text>L-seryl-[protein] + ATP = O-phospho-L-seryl-[protein] + ADP + H(+)</text>
        <dbReference type="Rhea" id="RHEA:17989"/>
        <dbReference type="Rhea" id="RHEA-COMP:9863"/>
        <dbReference type="Rhea" id="RHEA-COMP:11604"/>
        <dbReference type="ChEBI" id="CHEBI:15378"/>
        <dbReference type="ChEBI" id="CHEBI:29999"/>
        <dbReference type="ChEBI" id="CHEBI:30616"/>
        <dbReference type="ChEBI" id="CHEBI:83421"/>
        <dbReference type="ChEBI" id="CHEBI:456216"/>
        <dbReference type="EC" id="2.7.11.1"/>
    </reaction>
</comment>
<dbReference type="AlphaFoldDB" id="A0A803MM00"/>
<evidence type="ECO:0000256" key="3">
    <source>
        <dbReference type="ARBA" id="ARBA00022679"/>
    </source>
</evidence>
<comment type="similarity">
    <text evidence="10">Belongs to the protein kinase superfamily.</text>
</comment>
<evidence type="ECO:0000256" key="6">
    <source>
        <dbReference type="ARBA" id="ARBA00022840"/>
    </source>
</evidence>
<dbReference type="PANTHER" id="PTHR45631">
    <property type="entry name" value="OS07G0107800 PROTEIN-RELATED"/>
    <property type="match status" value="1"/>
</dbReference>
<comment type="catalytic activity">
    <reaction evidence="7">
        <text>L-threonyl-[protein] + ATP = O-phospho-L-threonyl-[protein] + ADP + H(+)</text>
        <dbReference type="Rhea" id="RHEA:46608"/>
        <dbReference type="Rhea" id="RHEA-COMP:11060"/>
        <dbReference type="Rhea" id="RHEA-COMP:11605"/>
        <dbReference type="ChEBI" id="CHEBI:15378"/>
        <dbReference type="ChEBI" id="CHEBI:30013"/>
        <dbReference type="ChEBI" id="CHEBI:30616"/>
        <dbReference type="ChEBI" id="CHEBI:61977"/>
        <dbReference type="ChEBI" id="CHEBI:456216"/>
        <dbReference type="EC" id="2.7.11.1"/>
    </reaction>
</comment>
<evidence type="ECO:0000256" key="7">
    <source>
        <dbReference type="ARBA" id="ARBA00047899"/>
    </source>
</evidence>
<dbReference type="Proteomes" id="UP000596660">
    <property type="component" value="Unplaced"/>
</dbReference>
<evidence type="ECO:0000259" key="11">
    <source>
        <dbReference type="PROSITE" id="PS50011"/>
    </source>
</evidence>
<evidence type="ECO:0000313" key="13">
    <source>
        <dbReference type="Proteomes" id="UP000596660"/>
    </source>
</evidence>
<dbReference type="InterPro" id="IPR017441">
    <property type="entry name" value="Protein_kinase_ATP_BS"/>
</dbReference>
<dbReference type="Pfam" id="PF00069">
    <property type="entry name" value="Pkinase"/>
    <property type="match status" value="1"/>
</dbReference>
<dbReference type="PANTHER" id="PTHR45631:SF202">
    <property type="entry name" value="SENESCENCE-INDUCED RECEPTOR-LIKE SERINE_THREONINE-PROTEIN KINASE"/>
    <property type="match status" value="1"/>
</dbReference>
<dbReference type="InterPro" id="IPR000719">
    <property type="entry name" value="Prot_kinase_dom"/>
</dbReference>
<dbReference type="Gene3D" id="3.30.200.20">
    <property type="entry name" value="Phosphorylase Kinase, domain 1"/>
    <property type="match status" value="1"/>
</dbReference>
<dbReference type="InterPro" id="IPR008271">
    <property type="entry name" value="Ser/Thr_kinase_AS"/>
</dbReference>
<dbReference type="PROSITE" id="PS00108">
    <property type="entry name" value="PROTEIN_KINASE_ST"/>
    <property type="match status" value="1"/>
</dbReference>